<dbReference type="InterPro" id="IPR004985">
    <property type="entry name" value="Adeno_E3-15"/>
</dbReference>
<organismHost>
    <name type="scientific">Tupaiidae</name>
    <name type="common">tree shrews</name>
    <dbReference type="NCBI Taxonomy" id="9393"/>
</organismHost>
<comment type="similarity">
    <text evidence="1">Belongs to the adenoviridae E3_15 family.</text>
</comment>
<sequence length="129" mass="14337">MADETEIDGGFSHKTLMEQTLLLDRAGELLKQRKNDELKYLAADFECSHGAACLVKKCTLRWDVGASEHSVSFSLPRSRLSMAHSVEGQKPVKLSVCVYGAEGQIQCGCSDKMCLQRLLLIVCRQTEML</sequence>
<accession>A0A2U9AGA0</accession>
<dbReference type="Pfam" id="PF03307">
    <property type="entry name" value="Adeno_E3_15_3"/>
    <property type="match status" value="1"/>
</dbReference>
<keyword evidence="5" id="KW-1119">Modulation of host cell apoptosis by virus</keyword>
<organism evidence="6 7">
    <name type="scientific">Tree shrew adenovirus serotype 1</name>
    <name type="common">TSAdV-1</name>
    <name type="synonym">Tupaia adenovirus 1</name>
    <dbReference type="NCBI Taxonomy" id="47680"/>
    <lineage>
        <taxon>Viruses</taxon>
        <taxon>Varidnaviria</taxon>
        <taxon>Bamfordvirae</taxon>
        <taxon>Preplasmiviricota</taxon>
        <taxon>Polisuviricotina</taxon>
        <taxon>Pharingeaviricetes</taxon>
        <taxon>Rowavirales</taxon>
        <taxon>Adenoviridae</taxon>
        <taxon>Mastadenovirus</taxon>
        <taxon>Mastadenovirus tupaiae</taxon>
        <taxon>Tree shrew mastadenovirus A</taxon>
    </lineage>
</organism>
<name>A0A2U9AGA0_ADET1</name>
<reference evidence="6 7" key="1">
    <citation type="submission" date="2017-08" db="EMBL/GenBank/DDBJ databases">
        <title>The genome of a new adenovirus from tree shrew.</title>
        <authorList>
            <person name="Song Q."/>
            <person name="Sun X."/>
            <person name="Dai J."/>
        </authorList>
    </citation>
    <scope>NUCLEOTIDE SEQUENCE [LARGE SCALE GENOMIC DNA]</scope>
    <source>
        <strain evidence="6">KM</strain>
    </source>
</reference>
<proteinExistence type="inferred from homology"/>
<evidence type="ECO:0000256" key="5">
    <source>
        <dbReference type="ARBA" id="ARBA00023323"/>
    </source>
</evidence>
<evidence type="ECO:0000256" key="4">
    <source>
        <dbReference type="ARBA" id="ARBA00022615"/>
    </source>
</evidence>
<dbReference type="EMBL" id="MF780605">
    <property type="protein sequence ID" value="AWO77118.1"/>
    <property type="molecule type" value="Genomic_DNA"/>
</dbReference>
<evidence type="ECO:0000256" key="2">
    <source>
        <dbReference type="ARBA" id="ARBA00022518"/>
    </source>
</evidence>
<keyword evidence="2" id="KW-0244">Early protein</keyword>
<evidence type="ECO:0000313" key="7">
    <source>
        <dbReference type="Proteomes" id="UP000319740"/>
    </source>
</evidence>
<dbReference type="Proteomes" id="UP000319740">
    <property type="component" value="Segment"/>
</dbReference>
<keyword evidence="4" id="KW-1085">Inhibition of host caspases by virus</keyword>
<evidence type="ECO:0000256" key="3">
    <source>
        <dbReference type="ARBA" id="ARBA00022581"/>
    </source>
</evidence>
<keyword evidence="3" id="KW-0945">Host-virus interaction</keyword>
<dbReference type="GO" id="GO:0052031">
    <property type="term" value="P:symbiont-mediated perturbation of host defense response"/>
    <property type="evidence" value="ECO:0007669"/>
    <property type="project" value="InterPro"/>
</dbReference>
<dbReference type="GO" id="GO:0033668">
    <property type="term" value="P:symbiont-mediated suppression of host apoptosis"/>
    <property type="evidence" value="ECO:0007669"/>
    <property type="project" value="UniProtKB-KW"/>
</dbReference>
<protein>
    <submittedName>
        <fullName evidence="6">E3 14.7K</fullName>
    </submittedName>
</protein>
<evidence type="ECO:0000256" key="1">
    <source>
        <dbReference type="ARBA" id="ARBA00005829"/>
    </source>
</evidence>
<evidence type="ECO:0000313" key="6">
    <source>
        <dbReference type="EMBL" id="AWO77118.1"/>
    </source>
</evidence>